<accession>A0A1M5QNF7</accession>
<organism evidence="1 2">
    <name type="scientific">Bradyrhizobium erythrophlei</name>
    <dbReference type="NCBI Taxonomy" id="1437360"/>
    <lineage>
        <taxon>Bacteria</taxon>
        <taxon>Pseudomonadati</taxon>
        <taxon>Pseudomonadota</taxon>
        <taxon>Alphaproteobacteria</taxon>
        <taxon>Hyphomicrobiales</taxon>
        <taxon>Nitrobacteraceae</taxon>
        <taxon>Bradyrhizobium</taxon>
    </lineage>
</organism>
<dbReference type="EMBL" id="LT670817">
    <property type="protein sequence ID" value="SHH15300.1"/>
    <property type="molecule type" value="Genomic_DNA"/>
</dbReference>
<proteinExistence type="predicted"/>
<evidence type="ECO:0000313" key="2">
    <source>
        <dbReference type="Proteomes" id="UP000189796"/>
    </source>
</evidence>
<protein>
    <submittedName>
        <fullName evidence="1">Uncharacterized protein</fullName>
    </submittedName>
</protein>
<name>A0A1M5QNF7_9BRAD</name>
<sequence length="130" mass="14604">MDIPLGTLNLTLVEAATRQTDAAIDALQRGDYDVAVTLAGAAEGMIQREGPHMFAHLRDSPRVEEKMSKKEWIATLNRELYWLKHGGQNEMAIECADAAFLITRAASKLEKWTPKMDEFKVWLMNSLDAI</sequence>
<evidence type="ECO:0000313" key="1">
    <source>
        <dbReference type="EMBL" id="SHH15300.1"/>
    </source>
</evidence>
<dbReference type="RefSeq" id="WP_079602791.1">
    <property type="nucleotide sequence ID" value="NZ_LT670817.1"/>
</dbReference>
<dbReference type="AlphaFoldDB" id="A0A1M5QNF7"/>
<dbReference type="OrthoDB" id="8082224at2"/>
<reference evidence="1 2" key="1">
    <citation type="submission" date="2016-11" db="EMBL/GenBank/DDBJ databases">
        <authorList>
            <person name="Jaros S."/>
            <person name="Januszkiewicz K."/>
            <person name="Wedrychowicz H."/>
        </authorList>
    </citation>
    <scope>NUCLEOTIDE SEQUENCE [LARGE SCALE GENOMIC DNA]</scope>
    <source>
        <strain evidence="1 2">GAS138</strain>
    </source>
</reference>
<gene>
    <name evidence="1" type="ORF">SAMN05443248_3881</name>
</gene>
<dbReference type="Proteomes" id="UP000189796">
    <property type="component" value="Chromosome I"/>
</dbReference>